<sequence>MRLSSLLLLLLAPLSALCASPPDLVGIDFSHHDWALACDNTRTCRAAGYQNEEAADPLPVSVLLTRYGGPQQPISARLMLGQYDETVLPAKLRMQVDGHDLGPLDYAASAGTATLSAPQVAALLASVSGPGAGHVVFTGDDQRQWTLSARGASAVLLKMDEFQGRLGTPGAVMRKGKRAESSVPAALPMPVVALAKLAAARPSDAALAGSDALRAALVAATPPDDCAALQPDQTVSMDEPVVPLKLQRLSADKLLVSALCWRGAYNAGSGYWVVNAQAPYEPQLVTHFGTDDDGRSISGSHKGRGLGDCWSMNTWGWDGKRFVATSATTTGLCRLVAAGGAWDLPTRVTTVRE</sequence>
<comment type="caution">
    <text evidence="2">The sequence shown here is derived from an EMBL/GenBank/DDBJ whole genome shotgun (WGS) entry which is preliminary data.</text>
</comment>
<feature type="chain" id="PRO_5036443059" evidence="1">
    <location>
        <begin position="19"/>
        <end position="353"/>
    </location>
</feature>
<accession>A0A8X8K4F8</accession>
<organism evidence="2 3">
    <name type="scientific">Stenotrophomonas lacuserhaii</name>
    <dbReference type="NCBI Taxonomy" id="2760084"/>
    <lineage>
        <taxon>Bacteria</taxon>
        <taxon>Pseudomonadati</taxon>
        <taxon>Pseudomonadota</taxon>
        <taxon>Gammaproteobacteria</taxon>
        <taxon>Lysobacterales</taxon>
        <taxon>Lysobacteraceae</taxon>
        <taxon>Stenotrophomonas</taxon>
    </lineage>
</organism>
<dbReference type="RefSeq" id="WP_191771212.1">
    <property type="nucleotide sequence ID" value="NZ_JACSQS010000014.1"/>
</dbReference>
<evidence type="ECO:0000313" key="2">
    <source>
        <dbReference type="EMBL" id="MBD7955159.1"/>
    </source>
</evidence>
<proteinExistence type="predicted"/>
<dbReference type="InterPro" id="IPR009560">
    <property type="entry name" value="DUF1176"/>
</dbReference>
<reference evidence="2 3" key="1">
    <citation type="submission" date="2020-08" db="EMBL/GenBank/DDBJ databases">
        <title>A Genomic Blueprint of the Chicken Gut Microbiome.</title>
        <authorList>
            <person name="Gilroy R."/>
            <person name="Ravi A."/>
            <person name="Getino M."/>
            <person name="Pursley I."/>
            <person name="Horton D.L."/>
            <person name="Alikhan N.-F."/>
            <person name="Baker D."/>
            <person name="Gharbi K."/>
            <person name="Hall N."/>
            <person name="Watson M."/>
            <person name="Adriaenssens E.M."/>
            <person name="Foster-Nyarko E."/>
            <person name="Jarju S."/>
            <person name="Secka A."/>
            <person name="Antonio M."/>
            <person name="Oren A."/>
            <person name="Chaudhuri R."/>
            <person name="La Ragione R.M."/>
            <person name="Hildebrand F."/>
            <person name="Pallen M.J."/>
        </authorList>
    </citation>
    <scope>NUCLEOTIDE SEQUENCE [LARGE SCALE GENOMIC DNA]</scope>
    <source>
        <strain evidence="2 3">Sa5BUN4</strain>
    </source>
</reference>
<feature type="signal peptide" evidence="1">
    <location>
        <begin position="1"/>
        <end position="18"/>
    </location>
</feature>
<protein>
    <submittedName>
        <fullName evidence="2">DUF1176 domain-containing protein</fullName>
    </submittedName>
</protein>
<dbReference type="Pfam" id="PF06674">
    <property type="entry name" value="DUF1176"/>
    <property type="match status" value="1"/>
</dbReference>
<evidence type="ECO:0000313" key="3">
    <source>
        <dbReference type="Proteomes" id="UP000636938"/>
    </source>
</evidence>
<keyword evidence="1" id="KW-0732">Signal</keyword>
<dbReference type="Proteomes" id="UP000636938">
    <property type="component" value="Unassembled WGS sequence"/>
</dbReference>
<dbReference type="AlphaFoldDB" id="A0A8X8K4F8"/>
<keyword evidence="3" id="KW-1185">Reference proteome</keyword>
<gene>
    <name evidence="2" type="ORF">H9654_13200</name>
</gene>
<dbReference type="EMBL" id="JACSQS010000014">
    <property type="protein sequence ID" value="MBD7955159.1"/>
    <property type="molecule type" value="Genomic_DNA"/>
</dbReference>
<name>A0A8X8K4F8_9GAMM</name>
<evidence type="ECO:0000256" key="1">
    <source>
        <dbReference type="SAM" id="SignalP"/>
    </source>
</evidence>